<dbReference type="EMBL" id="GG662502">
    <property type="protein sequence ID" value="EAR84569.2"/>
    <property type="molecule type" value="Genomic_DNA"/>
</dbReference>
<comment type="subcellular location">
    <subcellularLocation>
        <location evidence="1">Endomembrane system</location>
    </subcellularLocation>
</comment>
<evidence type="ECO:0000313" key="7">
    <source>
        <dbReference type="Proteomes" id="UP000009168"/>
    </source>
</evidence>
<dbReference type="OrthoDB" id="405996at2759"/>
<feature type="compositionally biased region" description="Low complexity" evidence="4">
    <location>
        <begin position="1009"/>
        <end position="1024"/>
    </location>
</feature>
<keyword evidence="2" id="KW-0378">Hydrolase</keyword>
<feature type="compositionally biased region" description="Polar residues" evidence="4">
    <location>
        <begin position="607"/>
        <end position="617"/>
    </location>
</feature>
<dbReference type="InterPro" id="IPR043573">
    <property type="entry name" value="Fig4-like"/>
</dbReference>
<dbReference type="GO" id="GO:0046856">
    <property type="term" value="P:phosphatidylinositol dephosphorylation"/>
    <property type="evidence" value="ECO:0007669"/>
    <property type="project" value="InterPro"/>
</dbReference>
<sequence length="1237" mass="146719">MNLEYPQNPGGLVYKRMRLYTTKKQTIIMGYSKYEKEYKLLYISKSQGNDKSNICQDQGLKYIIEEDKQRFSSIEEAEQSIKKTQEIQKSLNFVCKFYGIVGFYKFLEGYYMVYIKEIKKIAKIGRHKLWTIQKTEVLKLFDGKNSSKEEQQFRKQLNEYDMTQGFYSSYSYDLTNTLNRNMMRNALEIIDSQNKYQNQLNLDRRYSQSKQLGQFCEIFMWNYYAVQQFYHILQNKKWVIPIIHGYLEQKNLKSLNSSFSITIISRRCRHHAGTRFCKRGLNQEGFAANYVETEQIVIDLESTHRRPACSSFVQIRGSAPVFWHQDPSLFDVKPQIQINQCDPYYSATKKHFGDLYARYGEKIFCMDLVKSTQTQTNEEKLAQVYNQVVEEINCEIESKQQITYFHFDMKKQLKTDKIEYVEKSYTFAYYVVHQIGIFLVQDSKRSKLEQCVEIQNGVLRSNCVDCLDRTNSFQQLVGEIALAIQLAKMFQSSCKFSDLNVHEKVLVFYRGMFERMGDIISEQYGSSKAHKQNIKEQKTKWRFELFTSIQRHFKNNLSDSARQQSIDLFLGNFIPDENQKIWQNPIKQFQPKNGYEILVFKNHNDSISSSRQNSITQEQERSSNKSKQNINISYPIKNEEKSWWQRSIMFFKEETCVNLIRRIMEEEFNQSPEVFERQYLPLFKNYQIPLHNQRNKFTFKKFQIEFINIINKYDKSKLQLSTQSLKFVITLPKNYLFINFQNTFQKISRKEISEKLSREYNKLIHLFPDLEFNYTQTAGYEQEKMVNVDQEKGEKQRNSGAGKEMFFKSQHKLSRIDFINNVEESKKNIDQFDIIPEKQYSQIEEKKLSDNEAINFSTMNRSEKVINYQNLEQINEMENSQIDDKKADFFRQDENSDLGDIQQENYSPPINNIDNQEEVITYLEPKTNPSSFKIEQAYSTIYNQQSTMNGLQKLSQFQGKLYQNSQEITLQERFLIDDYFSTKIKTINEEDIQLQQSVEKKRNFRQSKNQQQSYQSNNNNNENNYELTLINNTIDEYFSYNKINQKKITDQSENYFEYKDIALKQNISNEINGYFDNKLPNSSTNNANQKIKCPRCNLEQNRFDDNKMVSSYDNLRVRGHTTFFQKNDVDYGEKGSSRLMDTLCKHHHTEYMIQMSSYSNIHQGTQFNIAAQSQFRVNENGMSRIESEIGQSEISSDIPQKQRQSNETDGKKKNVQLLDMLVKRNFIFPQNTIINVV</sequence>
<evidence type="ECO:0000256" key="3">
    <source>
        <dbReference type="ARBA" id="ARBA00023136"/>
    </source>
</evidence>
<dbReference type="PANTHER" id="PTHR45738">
    <property type="entry name" value="POLYPHOSPHOINOSITIDE PHOSPHATASE"/>
    <property type="match status" value="1"/>
</dbReference>
<dbReference type="PROSITE" id="PS50275">
    <property type="entry name" value="SAC"/>
    <property type="match status" value="1"/>
</dbReference>
<keyword evidence="7" id="KW-1185">Reference proteome</keyword>
<feature type="region of interest" description="Disordered" evidence="4">
    <location>
        <begin position="1000"/>
        <end position="1024"/>
    </location>
</feature>
<dbReference type="InterPro" id="IPR002013">
    <property type="entry name" value="SAC_dom"/>
</dbReference>
<protein>
    <submittedName>
        <fullName evidence="6">SacI-like domain protein</fullName>
    </submittedName>
</protein>
<organism evidence="6 7">
    <name type="scientific">Tetrahymena thermophila (strain SB210)</name>
    <dbReference type="NCBI Taxonomy" id="312017"/>
    <lineage>
        <taxon>Eukaryota</taxon>
        <taxon>Sar</taxon>
        <taxon>Alveolata</taxon>
        <taxon>Ciliophora</taxon>
        <taxon>Intramacronucleata</taxon>
        <taxon>Oligohymenophorea</taxon>
        <taxon>Hymenostomatida</taxon>
        <taxon>Tetrahymenina</taxon>
        <taxon>Tetrahymenidae</taxon>
        <taxon>Tetrahymena</taxon>
    </lineage>
</organism>
<dbReference type="eggNOG" id="KOG1888">
    <property type="taxonomic scope" value="Eukaryota"/>
</dbReference>
<keyword evidence="3" id="KW-0472">Membrane</keyword>
<dbReference type="STRING" id="312017.Q22GV5"/>
<dbReference type="InParanoid" id="Q22GV5"/>
<dbReference type="KEGG" id="tet:TTHERM_00656010"/>
<evidence type="ECO:0000256" key="1">
    <source>
        <dbReference type="ARBA" id="ARBA00004308"/>
    </source>
</evidence>
<evidence type="ECO:0000256" key="2">
    <source>
        <dbReference type="ARBA" id="ARBA00022801"/>
    </source>
</evidence>
<dbReference type="GO" id="GO:0043813">
    <property type="term" value="F:phosphatidylinositol-3,5-bisphosphate 5-phosphatase activity"/>
    <property type="evidence" value="ECO:0007669"/>
    <property type="project" value="InterPro"/>
</dbReference>
<proteinExistence type="predicted"/>
<dbReference type="GeneID" id="7823672"/>
<feature type="region of interest" description="Disordered" evidence="4">
    <location>
        <begin position="1189"/>
        <end position="1211"/>
    </location>
</feature>
<dbReference type="GO" id="GO:0012505">
    <property type="term" value="C:endomembrane system"/>
    <property type="evidence" value="ECO:0007669"/>
    <property type="project" value="UniProtKB-SubCell"/>
</dbReference>
<accession>Q22GV5</accession>
<evidence type="ECO:0000313" key="6">
    <source>
        <dbReference type="EMBL" id="EAR84569.2"/>
    </source>
</evidence>
<name>Q22GV5_TETTS</name>
<dbReference type="AlphaFoldDB" id="Q22GV5"/>
<dbReference type="PANTHER" id="PTHR45738:SF5">
    <property type="entry name" value="POLYPHOSPHOINOSITIDE PHOSPHATASE"/>
    <property type="match status" value="1"/>
</dbReference>
<dbReference type="Proteomes" id="UP000009168">
    <property type="component" value="Unassembled WGS sequence"/>
</dbReference>
<dbReference type="RefSeq" id="XP_001032232.2">
    <property type="nucleotide sequence ID" value="XM_001032232.2"/>
</dbReference>
<gene>
    <name evidence="6" type="ORF">TTHERM_00656010</name>
</gene>
<evidence type="ECO:0000259" key="5">
    <source>
        <dbReference type="PROSITE" id="PS50275"/>
    </source>
</evidence>
<reference evidence="7" key="1">
    <citation type="journal article" date="2006" name="PLoS Biol.">
        <title>Macronuclear genome sequence of the ciliate Tetrahymena thermophila, a model eukaryote.</title>
        <authorList>
            <person name="Eisen J.A."/>
            <person name="Coyne R.S."/>
            <person name="Wu M."/>
            <person name="Wu D."/>
            <person name="Thiagarajan M."/>
            <person name="Wortman J.R."/>
            <person name="Badger J.H."/>
            <person name="Ren Q."/>
            <person name="Amedeo P."/>
            <person name="Jones K.M."/>
            <person name="Tallon L.J."/>
            <person name="Delcher A.L."/>
            <person name="Salzberg S.L."/>
            <person name="Silva J.C."/>
            <person name="Haas B.J."/>
            <person name="Majoros W.H."/>
            <person name="Farzad M."/>
            <person name="Carlton J.M."/>
            <person name="Smith R.K. Jr."/>
            <person name="Garg J."/>
            <person name="Pearlman R.E."/>
            <person name="Karrer K.M."/>
            <person name="Sun L."/>
            <person name="Manning G."/>
            <person name="Elde N.C."/>
            <person name="Turkewitz A.P."/>
            <person name="Asai D.J."/>
            <person name="Wilkes D.E."/>
            <person name="Wang Y."/>
            <person name="Cai H."/>
            <person name="Collins K."/>
            <person name="Stewart B.A."/>
            <person name="Lee S.R."/>
            <person name="Wilamowska K."/>
            <person name="Weinberg Z."/>
            <person name="Ruzzo W.L."/>
            <person name="Wloga D."/>
            <person name="Gaertig J."/>
            <person name="Frankel J."/>
            <person name="Tsao C.-C."/>
            <person name="Gorovsky M.A."/>
            <person name="Keeling P.J."/>
            <person name="Waller R.F."/>
            <person name="Patron N.J."/>
            <person name="Cherry J.M."/>
            <person name="Stover N.A."/>
            <person name="Krieger C.J."/>
            <person name="del Toro C."/>
            <person name="Ryder H.F."/>
            <person name="Williamson S.C."/>
            <person name="Barbeau R.A."/>
            <person name="Hamilton E.P."/>
            <person name="Orias E."/>
        </authorList>
    </citation>
    <scope>NUCLEOTIDE SEQUENCE [LARGE SCALE GENOMIC DNA]</scope>
    <source>
        <strain evidence="7">SB210</strain>
    </source>
</reference>
<dbReference type="Pfam" id="PF02383">
    <property type="entry name" value="Syja_N"/>
    <property type="match status" value="1"/>
</dbReference>
<feature type="domain" description="SAC" evidence="5">
    <location>
        <begin position="157"/>
        <end position="526"/>
    </location>
</feature>
<feature type="region of interest" description="Disordered" evidence="4">
    <location>
        <begin position="607"/>
        <end position="631"/>
    </location>
</feature>
<dbReference type="HOGENOM" id="CLU_270472_0_0_1"/>
<evidence type="ECO:0000256" key="4">
    <source>
        <dbReference type="SAM" id="MobiDB-lite"/>
    </source>
</evidence>